<dbReference type="Proteomes" id="UP000614469">
    <property type="component" value="Unassembled WGS sequence"/>
</dbReference>
<feature type="domain" description="Serine aminopeptidase S33" evidence="5">
    <location>
        <begin position="31"/>
        <end position="265"/>
    </location>
</feature>
<dbReference type="PANTHER" id="PTHR11614">
    <property type="entry name" value="PHOSPHOLIPASE-RELATED"/>
    <property type="match status" value="1"/>
</dbReference>
<reference evidence="6 7" key="1">
    <citation type="submission" date="2020-08" db="EMBL/GenBank/DDBJ databases">
        <title>Bridging the membrane lipid divide: bacteria of the FCB group superphylum have the potential to synthesize archaeal ether lipids.</title>
        <authorList>
            <person name="Villanueva L."/>
            <person name="Von Meijenfeldt F.A.B."/>
            <person name="Westbye A.B."/>
            <person name="Yadav S."/>
            <person name="Hopmans E.C."/>
            <person name="Dutilh B.E."/>
            <person name="Sinninghe Damste J.S."/>
        </authorList>
    </citation>
    <scope>NUCLEOTIDE SEQUENCE [LARGE SCALE GENOMIC DNA]</scope>
    <source>
        <strain evidence="6">NIOZ-UU36</strain>
    </source>
</reference>
<dbReference type="InterPro" id="IPR029058">
    <property type="entry name" value="AB_hydrolase_fold"/>
</dbReference>
<evidence type="ECO:0000256" key="2">
    <source>
        <dbReference type="ARBA" id="ARBA00008645"/>
    </source>
</evidence>
<dbReference type="AlphaFoldDB" id="A0A8J6NGT4"/>
<organism evidence="6 7">
    <name type="scientific">Candidatus Desulfolinea nitratireducens</name>
    <dbReference type="NCBI Taxonomy" id="2841698"/>
    <lineage>
        <taxon>Bacteria</taxon>
        <taxon>Bacillati</taxon>
        <taxon>Chloroflexota</taxon>
        <taxon>Anaerolineae</taxon>
        <taxon>Anaerolineales</taxon>
        <taxon>Anaerolineales incertae sedis</taxon>
        <taxon>Candidatus Desulfolinea</taxon>
    </lineage>
</organism>
<proteinExistence type="inferred from homology"/>
<dbReference type="EMBL" id="JACNJN010000110">
    <property type="protein sequence ID" value="MBC8335453.1"/>
    <property type="molecule type" value="Genomic_DNA"/>
</dbReference>
<dbReference type="EC" id="3.1.1.23" evidence="3"/>
<gene>
    <name evidence="6" type="ORF">H8E29_09325</name>
</gene>
<comment type="caution">
    <text evidence="6">The sequence shown here is derived from an EMBL/GenBank/DDBJ whole genome shotgun (WGS) entry which is preliminary data.</text>
</comment>
<name>A0A8J6NGT4_9CHLR</name>
<evidence type="ECO:0000313" key="7">
    <source>
        <dbReference type="Proteomes" id="UP000614469"/>
    </source>
</evidence>
<dbReference type="Gene3D" id="3.40.50.1820">
    <property type="entry name" value="alpha/beta hydrolase"/>
    <property type="match status" value="1"/>
</dbReference>
<evidence type="ECO:0000259" key="5">
    <source>
        <dbReference type="Pfam" id="PF12146"/>
    </source>
</evidence>
<evidence type="ECO:0000256" key="4">
    <source>
        <dbReference type="ARBA" id="ARBA00071261"/>
    </source>
</evidence>
<sequence>MSEKNRSKIKWRFKSKDGLELFAHSFPSKNPPKAIICLTHGHGEHLERYKNLAAALNDADYSMIGFDQRGHGQSDGPRGHTPSYETLLDDIEAFLAEVDENYPDLPRILYGHSMGGNLALNYALRRKPKLLGVIATGPWIKLAFEPPAVKVFMGKTMDKIYPAFIQASGLETAALSRDLEVVRAYEEDSLVHDKISARLFVGMYESGLWALENADEFSLPLLLMHGSADRLTSADASREFAEKVGDKVKLKIWDGFYHEIHNEPEQADVFKTIINWLEKL</sequence>
<dbReference type="FunFam" id="3.40.50.1820:FF:000117">
    <property type="entry name" value="Monoglyceride lipase, putative"/>
    <property type="match status" value="1"/>
</dbReference>
<dbReference type="InterPro" id="IPR022742">
    <property type="entry name" value="Hydrolase_4"/>
</dbReference>
<evidence type="ECO:0000256" key="3">
    <source>
        <dbReference type="ARBA" id="ARBA00013254"/>
    </source>
</evidence>
<comment type="catalytic activity">
    <reaction evidence="1">
        <text>Hydrolyzes glycerol monoesters of long-chain fatty acids.</text>
        <dbReference type="EC" id="3.1.1.23"/>
    </reaction>
</comment>
<dbReference type="Pfam" id="PF12146">
    <property type="entry name" value="Hydrolase_4"/>
    <property type="match status" value="1"/>
</dbReference>
<evidence type="ECO:0000313" key="6">
    <source>
        <dbReference type="EMBL" id="MBC8335453.1"/>
    </source>
</evidence>
<dbReference type="InterPro" id="IPR051044">
    <property type="entry name" value="MAG_DAG_Lipase"/>
</dbReference>
<dbReference type="SUPFAM" id="SSF53474">
    <property type="entry name" value="alpha/beta-Hydrolases"/>
    <property type="match status" value="1"/>
</dbReference>
<accession>A0A8J6NGT4</accession>
<evidence type="ECO:0000256" key="1">
    <source>
        <dbReference type="ARBA" id="ARBA00001613"/>
    </source>
</evidence>
<protein>
    <recommendedName>
        <fullName evidence="4">Monoacylglycerol lipase</fullName>
        <ecNumber evidence="3">3.1.1.23</ecNumber>
    </recommendedName>
</protein>
<dbReference type="InterPro" id="IPR000073">
    <property type="entry name" value="AB_hydrolase_1"/>
</dbReference>
<comment type="similarity">
    <text evidence="2">Belongs to the AB hydrolase superfamily.</text>
</comment>
<dbReference type="GO" id="GO:0047372">
    <property type="term" value="F:monoacylglycerol lipase activity"/>
    <property type="evidence" value="ECO:0007669"/>
    <property type="project" value="UniProtKB-EC"/>
</dbReference>
<dbReference type="PRINTS" id="PR00111">
    <property type="entry name" value="ABHYDROLASE"/>
</dbReference>